<dbReference type="Gramene" id="OQU91085">
    <property type="protein sequence ID" value="OQU91085"/>
    <property type="gene ID" value="SORBI_3001G110701"/>
</dbReference>
<name>A0A1Z5S5Q6_SORBI</name>
<evidence type="ECO:0000313" key="1">
    <source>
        <dbReference type="EMBL" id="OQU91085.1"/>
    </source>
</evidence>
<dbReference type="InParanoid" id="A0A1Z5S5Q6"/>
<dbReference type="Proteomes" id="UP000000768">
    <property type="component" value="Chromosome 1"/>
</dbReference>
<sequence>MAVVVTFDFGTAAWAMYPTLRFPLIFLSRTLYLPCSSGKKLLYLERMSLFCSLNFPVCLGELPIHNQAIHEAQKPSEDITDSLEVAGVGAFNSVERLMPSLFKLEIQRYRLRVFPITTTVKIG</sequence>
<accession>A0A1Z5S5Q6</accession>
<dbReference type="EMBL" id="CM000760">
    <property type="protein sequence ID" value="OQU91085.1"/>
    <property type="molecule type" value="Genomic_DNA"/>
</dbReference>
<evidence type="ECO:0000313" key="2">
    <source>
        <dbReference type="Proteomes" id="UP000000768"/>
    </source>
</evidence>
<dbReference type="AlphaFoldDB" id="A0A1Z5S5Q6"/>
<protein>
    <submittedName>
        <fullName evidence="1">Uncharacterized protein</fullName>
    </submittedName>
</protein>
<proteinExistence type="predicted"/>
<reference evidence="2" key="2">
    <citation type="journal article" date="2018" name="Plant J.">
        <title>The Sorghum bicolor reference genome: improved assembly, gene annotations, a transcriptome atlas, and signatures of genome organization.</title>
        <authorList>
            <person name="McCormick R.F."/>
            <person name="Truong S.K."/>
            <person name="Sreedasyam A."/>
            <person name="Jenkins J."/>
            <person name="Shu S."/>
            <person name="Sims D."/>
            <person name="Kennedy M."/>
            <person name="Amirebrahimi M."/>
            <person name="Weers B.D."/>
            <person name="McKinley B."/>
            <person name="Mattison A."/>
            <person name="Morishige D.T."/>
            <person name="Grimwood J."/>
            <person name="Schmutz J."/>
            <person name="Mullet J.E."/>
        </authorList>
    </citation>
    <scope>NUCLEOTIDE SEQUENCE [LARGE SCALE GENOMIC DNA]</scope>
    <source>
        <strain evidence="2">cv. BTx623</strain>
    </source>
</reference>
<keyword evidence="2" id="KW-1185">Reference proteome</keyword>
<reference evidence="1 2" key="1">
    <citation type="journal article" date="2009" name="Nature">
        <title>The Sorghum bicolor genome and the diversification of grasses.</title>
        <authorList>
            <person name="Paterson A.H."/>
            <person name="Bowers J.E."/>
            <person name="Bruggmann R."/>
            <person name="Dubchak I."/>
            <person name="Grimwood J."/>
            <person name="Gundlach H."/>
            <person name="Haberer G."/>
            <person name="Hellsten U."/>
            <person name="Mitros T."/>
            <person name="Poliakov A."/>
            <person name="Schmutz J."/>
            <person name="Spannagl M."/>
            <person name="Tang H."/>
            <person name="Wang X."/>
            <person name="Wicker T."/>
            <person name="Bharti A.K."/>
            <person name="Chapman J."/>
            <person name="Feltus F.A."/>
            <person name="Gowik U."/>
            <person name="Grigoriev I.V."/>
            <person name="Lyons E."/>
            <person name="Maher C.A."/>
            <person name="Martis M."/>
            <person name="Narechania A."/>
            <person name="Otillar R.P."/>
            <person name="Penning B.W."/>
            <person name="Salamov A.A."/>
            <person name="Wang Y."/>
            <person name="Zhang L."/>
            <person name="Carpita N.C."/>
            <person name="Freeling M."/>
            <person name="Gingle A.R."/>
            <person name="Hash C.T."/>
            <person name="Keller B."/>
            <person name="Klein P."/>
            <person name="Kresovich S."/>
            <person name="McCann M.C."/>
            <person name="Ming R."/>
            <person name="Peterson D.G."/>
            <person name="Mehboob-ur-Rahman"/>
            <person name="Ware D."/>
            <person name="Westhoff P."/>
            <person name="Mayer K.F."/>
            <person name="Messing J."/>
            <person name="Rokhsar D.S."/>
        </authorList>
    </citation>
    <scope>NUCLEOTIDE SEQUENCE [LARGE SCALE GENOMIC DNA]</scope>
    <source>
        <strain evidence="2">cv. BTx623</strain>
    </source>
</reference>
<organism evidence="1 2">
    <name type="scientific">Sorghum bicolor</name>
    <name type="common">Sorghum</name>
    <name type="synonym">Sorghum vulgare</name>
    <dbReference type="NCBI Taxonomy" id="4558"/>
    <lineage>
        <taxon>Eukaryota</taxon>
        <taxon>Viridiplantae</taxon>
        <taxon>Streptophyta</taxon>
        <taxon>Embryophyta</taxon>
        <taxon>Tracheophyta</taxon>
        <taxon>Spermatophyta</taxon>
        <taxon>Magnoliopsida</taxon>
        <taxon>Liliopsida</taxon>
        <taxon>Poales</taxon>
        <taxon>Poaceae</taxon>
        <taxon>PACMAD clade</taxon>
        <taxon>Panicoideae</taxon>
        <taxon>Andropogonodae</taxon>
        <taxon>Andropogoneae</taxon>
        <taxon>Sorghinae</taxon>
        <taxon>Sorghum</taxon>
    </lineage>
</organism>
<gene>
    <name evidence="1" type="ORF">SORBI_3001G110701</name>
</gene>